<reference evidence="9 10" key="1">
    <citation type="submission" date="2018-08" db="EMBL/GenBank/DDBJ databases">
        <title>Thalassotalea euphylliae genome.</title>
        <authorList>
            <person name="Summers S."/>
            <person name="Rice S.A."/>
            <person name="Freckelton M.L."/>
            <person name="Nedved B.T."/>
            <person name="Hadfield M.G."/>
        </authorList>
    </citation>
    <scope>NUCLEOTIDE SEQUENCE [LARGE SCALE GENOMIC DNA]</scope>
    <source>
        <strain evidence="9 10">H2</strain>
    </source>
</reference>
<gene>
    <name evidence="9" type="ORF">DXX92_13045</name>
</gene>
<dbReference type="PANTHER" id="PTHR39342">
    <property type="entry name" value="UPF0283 MEMBRANE PROTEIN YCJF"/>
    <property type="match status" value="1"/>
</dbReference>
<evidence type="ECO:0000256" key="7">
    <source>
        <dbReference type="ARBA" id="ARBA00023136"/>
    </source>
</evidence>
<keyword evidence="5 8" id="KW-0812">Transmembrane</keyword>
<dbReference type="InterPro" id="IPR006507">
    <property type="entry name" value="UPF0283"/>
</dbReference>
<evidence type="ECO:0000256" key="8">
    <source>
        <dbReference type="SAM" id="Phobius"/>
    </source>
</evidence>
<protein>
    <submittedName>
        <fullName evidence="9">TIGR01620 family protein</fullName>
    </submittedName>
</protein>
<dbReference type="InterPro" id="IPR021147">
    <property type="entry name" value="DUF697"/>
</dbReference>
<dbReference type="PANTHER" id="PTHR39342:SF1">
    <property type="entry name" value="UPF0283 MEMBRANE PROTEIN YCJF"/>
    <property type="match status" value="1"/>
</dbReference>
<feature type="transmembrane region" description="Helical" evidence="8">
    <location>
        <begin position="75"/>
        <end position="97"/>
    </location>
</feature>
<dbReference type="NCBIfam" id="TIGR01620">
    <property type="entry name" value="hyp_HI0043"/>
    <property type="match status" value="1"/>
</dbReference>
<accession>A0A3E0UKB0</accession>
<proteinExistence type="inferred from homology"/>
<keyword evidence="3" id="KW-1003">Cell membrane</keyword>
<evidence type="ECO:0000256" key="6">
    <source>
        <dbReference type="ARBA" id="ARBA00022989"/>
    </source>
</evidence>
<dbReference type="Pfam" id="PF05128">
    <property type="entry name" value="DUF697"/>
    <property type="match status" value="1"/>
</dbReference>
<comment type="subcellular location">
    <subcellularLocation>
        <location evidence="1">Cell inner membrane</location>
        <topology evidence="1">Multi-pass membrane protein</topology>
    </subcellularLocation>
</comment>
<feature type="transmembrane region" description="Helical" evidence="8">
    <location>
        <begin position="109"/>
        <end position="126"/>
    </location>
</feature>
<comment type="similarity">
    <text evidence="2">Belongs to the UPF0283 family.</text>
</comment>
<evidence type="ECO:0000256" key="2">
    <source>
        <dbReference type="ARBA" id="ARBA00008255"/>
    </source>
</evidence>
<sequence length="355" mass="39025">MTEPTKFQQQILFEEQEFNEGGLSAKASTEHEVGKTLPSVSEQIIVDNDDWQAQQAELDESLAIEQEVVTSKPSWLWRLFAVALVGVIGIELVDFFATGITESPVTTTLYGVLLGIATILGGSAAYKELIGLSQLKSRDKLREQLRQMQNSSSQGQAPSVLDRVSQQLALDLSEEQSKRWQTSTEQSYNDQELLALYSRQVLSETDQKALSEVARYSSESVVLVALSPIALLDMAIMLWRNLTMVEKIAGLYGLKLGYWSRIKLVKQVVGNMIYAGASEVVADISADMLGAELLGRLSGRLAQGLGAGMLTARLGLKTIYLCRPLPFDDQAPRLSQVRSEVISQVKKLVKGSKPN</sequence>
<dbReference type="OrthoDB" id="958025at2"/>
<dbReference type="GO" id="GO:0005886">
    <property type="term" value="C:plasma membrane"/>
    <property type="evidence" value="ECO:0007669"/>
    <property type="project" value="UniProtKB-SubCell"/>
</dbReference>
<dbReference type="EMBL" id="QUOV01000001">
    <property type="protein sequence ID" value="REL36172.1"/>
    <property type="molecule type" value="Genomic_DNA"/>
</dbReference>
<keyword evidence="6 8" id="KW-1133">Transmembrane helix</keyword>
<evidence type="ECO:0000313" key="9">
    <source>
        <dbReference type="EMBL" id="REL36172.1"/>
    </source>
</evidence>
<dbReference type="Proteomes" id="UP000256999">
    <property type="component" value="Unassembled WGS sequence"/>
</dbReference>
<dbReference type="RefSeq" id="WP_116000840.1">
    <property type="nucleotide sequence ID" value="NZ_QUOV01000001.1"/>
</dbReference>
<dbReference type="AlphaFoldDB" id="A0A3E0UKB0"/>
<organism evidence="9 10">
    <name type="scientific">Thalassotalea euphylliae</name>
    <dbReference type="NCBI Taxonomy" id="1655234"/>
    <lineage>
        <taxon>Bacteria</taxon>
        <taxon>Pseudomonadati</taxon>
        <taxon>Pseudomonadota</taxon>
        <taxon>Gammaproteobacteria</taxon>
        <taxon>Alteromonadales</taxon>
        <taxon>Colwelliaceae</taxon>
        <taxon>Thalassotalea</taxon>
    </lineage>
</organism>
<evidence type="ECO:0000256" key="5">
    <source>
        <dbReference type="ARBA" id="ARBA00022692"/>
    </source>
</evidence>
<evidence type="ECO:0000256" key="4">
    <source>
        <dbReference type="ARBA" id="ARBA00022519"/>
    </source>
</evidence>
<comment type="caution">
    <text evidence="9">The sequence shown here is derived from an EMBL/GenBank/DDBJ whole genome shotgun (WGS) entry which is preliminary data.</text>
</comment>
<name>A0A3E0UKB0_9GAMM</name>
<keyword evidence="4" id="KW-0997">Cell inner membrane</keyword>
<evidence type="ECO:0000256" key="1">
    <source>
        <dbReference type="ARBA" id="ARBA00004429"/>
    </source>
</evidence>
<evidence type="ECO:0000313" key="10">
    <source>
        <dbReference type="Proteomes" id="UP000256999"/>
    </source>
</evidence>
<evidence type="ECO:0000256" key="3">
    <source>
        <dbReference type="ARBA" id="ARBA00022475"/>
    </source>
</evidence>
<keyword evidence="7 8" id="KW-0472">Membrane</keyword>